<dbReference type="Gene3D" id="3.30.70.1230">
    <property type="entry name" value="Nucleotide cyclase"/>
    <property type="match status" value="1"/>
</dbReference>
<dbReference type="OrthoDB" id="9806735at2"/>
<gene>
    <name evidence="3" type="ORF">D7W81_35375</name>
</gene>
<dbReference type="InterPro" id="IPR050697">
    <property type="entry name" value="Adenylyl/Guanylyl_Cyclase_3/4"/>
</dbReference>
<feature type="transmembrane region" description="Helical" evidence="1">
    <location>
        <begin position="87"/>
        <end position="104"/>
    </location>
</feature>
<dbReference type="SMART" id="SM00044">
    <property type="entry name" value="CYCc"/>
    <property type="match status" value="1"/>
</dbReference>
<dbReference type="SUPFAM" id="SSF55073">
    <property type="entry name" value="Nucleotide cyclase"/>
    <property type="match status" value="1"/>
</dbReference>
<reference evidence="4" key="1">
    <citation type="submission" date="2018-09" db="EMBL/GenBank/DDBJ databases">
        <authorList>
            <person name="Livingstone P.G."/>
            <person name="Whitworth D.E."/>
        </authorList>
    </citation>
    <scope>NUCLEOTIDE SEQUENCE [LARGE SCALE GENOMIC DNA]</scope>
    <source>
        <strain evidence="4">AB050A</strain>
    </source>
</reference>
<keyword evidence="1" id="KW-1133">Transmembrane helix</keyword>
<feature type="transmembrane region" description="Helical" evidence="1">
    <location>
        <begin position="60"/>
        <end position="80"/>
    </location>
</feature>
<dbReference type="RefSeq" id="WP_120559798.1">
    <property type="nucleotide sequence ID" value="NZ_RAWK01000311.1"/>
</dbReference>
<feature type="transmembrane region" description="Helical" evidence="1">
    <location>
        <begin position="116"/>
        <end position="133"/>
    </location>
</feature>
<dbReference type="PANTHER" id="PTHR43081:SF1">
    <property type="entry name" value="ADENYLATE CYCLASE, TERMINAL-DIFFERENTIATION SPECIFIC"/>
    <property type="match status" value="1"/>
</dbReference>
<dbReference type="Proteomes" id="UP000267003">
    <property type="component" value="Unassembled WGS sequence"/>
</dbReference>
<keyword evidence="1" id="KW-0472">Membrane</keyword>
<keyword evidence="4" id="KW-1185">Reference proteome</keyword>
<evidence type="ECO:0000313" key="3">
    <source>
        <dbReference type="EMBL" id="RKH55834.1"/>
    </source>
</evidence>
<dbReference type="GO" id="GO:0009190">
    <property type="term" value="P:cyclic nucleotide biosynthetic process"/>
    <property type="evidence" value="ECO:0007669"/>
    <property type="project" value="InterPro"/>
</dbReference>
<dbReference type="GO" id="GO:0004016">
    <property type="term" value="F:adenylate cyclase activity"/>
    <property type="evidence" value="ECO:0007669"/>
    <property type="project" value="UniProtKB-ARBA"/>
</dbReference>
<comment type="caution">
    <text evidence="3">The sequence shown here is derived from an EMBL/GenBank/DDBJ whole genome shotgun (WGS) entry which is preliminary data.</text>
</comment>
<dbReference type="Pfam" id="PF00211">
    <property type="entry name" value="Guanylate_cyc"/>
    <property type="match status" value="1"/>
</dbReference>
<proteinExistence type="predicted"/>
<dbReference type="InterPro" id="IPR029787">
    <property type="entry name" value="Nucleotide_cyclase"/>
</dbReference>
<name>A0A3A8PWH7_9BACT</name>
<feature type="domain" description="Guanylate cyclase" evidence="2">
    <location>
        <begin position="230"/>
        <end position="363"/>
    </location>
</feature>
<evidence type="ECO:0000313" key="4">
    <source>
        <dbReference type="Proteomes" id="UP000267003"/>
    </source>
</evidence>
<evidence type="ECO:0000256" key="1">
    <source>
        <dbReference type="SAM" id="Phobius"/>
    </source>
</evidence>
<dbReference type="EMBL" id="RAWK01000311">
    <property type="protein sequence ID" value="RKH55834.1"/>
    <property type="molecule type" value="Genomic_DNA"/>
</dbReference>
<dbReference type="PROSITE" id="PS50125">
    <property type="entry name" value="GUANYLATE_CYCLASE_2"/>
    <property type="match status" value="1"/>
</dbReference>
<dbReference type="InterPro" id="IPR001054">
    <property type="entry name" value="A/G_cyclase"/>
</dbReference>
<dbReference type="GO" id="GO:0035556">
    <property type="term" value="P:intracellular signal transduction"/>
    <property type="evidence" value="ECO:0007669"/>
    <property type="project" value="InterPro"/>
</dbReference>
<keyword evidence="1" id="KW-0812">Transmembrane</keyword>
<protein>
    <submittedName>
        <fullName evidence="3">Adenylate/guanylate cyclase domain-containing protein</fullName>
    </submittedName>
</protein>
<accession>A0A3A8PWH7</accession>
<feature type="transmembrane region" description="Helical" evidence="1">
    <location>
        <begin position="31"/>
        <end position="48"/>
    </location>
</feature>
<feature type="transmembrane region" description="Helical" evidence="1">
    <location>
        <begin position="163"/>
        <end position="184"/>
    </location>
</feature>
<evidence type="ECO:0000259" key="2">
    <source>
        <dbReference type="PROSITE" id="PS50125"/>
    </source>
</evidence>
<dbReference type="AlphaFoldDB" id="A0A3A8PWH7"/>
<organism evidence="3 4">
    <name type="scientific">Corallococcus aberystwythensis</name>
    <dbReference type="NCBI Taxonomy" id="2316722"/>
    <lineage>
        <taxon>Bacteria</taxon>
        <taxon>Pseudomonadati</taxon>
        <taxon>Myxococcota</taxon>
        <taxon>Myxococcia</taxon>
        <taxon>Myxococcales</taxon>
        <taxon>Cystobacterineae</taxon>
        <taxon>Myxococcaceae</taxon>
        <taxon>Corallococcus</taxon>
    </lineage>
</organism>
<dbReference type="CDD" id="cd07302">
    <property type="entry name" value="CHD"/>
    <property type="match status" value="1"/>
</dbReference>
<dbReference type="PANTHER" id="PTHR43081">
    <property type="entry name" value="ADENYLATE CYCLASE, TERMINAL-DIFFERENTIATION SPECIFIC-RELATED"/>
    <property type="match status" value="1"/>
</dbReference>
<sequence length="424" mass="45339">MSTSAPPSDTLQESVRRALAGERQSNGRHLAWVRLGAVGVLFTVAVYLGRVRGLHDWDVYLAPFALYLVCTTVVAVAVTASTRIARWASLSVAFVDVPAVYWLQHLALPVSPSPGGVAGFTLGIFAALVLLSALSLRRPVTLIVTVIAILAEVRLQQEASIGGGAQVAGAVMLAMTAAGAARLLQRIRLLSAAVTQEELQRARLGRYFSPAVAERLQDRDSPAAELREVSVLFADVRDFTALSERLPPEQVVTILNEYYGRMVEVVFRHGGTLDKFIGDALMVYFGAPLPDAHHARSATRCALDMVRELEAVNAERAARGEAGLRMGVGVHTGPVVLGNIGSPFRRLEYTAIGDTVNLANRIERLTKGFGVPVLVSQATREQAGDAFRWAPAPVALVPGKSQPVVTFIPEPAEDAPMMGPDVAA</sequence>